<gene>
    <name evidence="3" type="ORF">FA10DRAFT_288087</name>
</gene>
<feature type="compositionally biased region" description="Low complexity" evidence="1">
    <location>
        <begin position="95"/>
        <end position="104"/>
    </location>
</feature>
<dbReference type="OrthoDB" id="6278596at2759"/>
<feature type="region of interest" description="Disordered" evidence="1">
    <location>
        <begin position="147"/>
        <end position="183"/>
    </location>
</feature>
<evidence type="ECO:0000259" key="2">
    <source>
        <dbReference type="Pfam" id="PF11817"/>
    </source>
</evidence>
<feature type="compositionally biased region" description="Basic and acidic residues" evidence="1">
    <location>
        <begin position="239"/>
        <end position="256"/>
    </location>
</feature>
<proteinExistence type="predicted"/>
<sequence length="1449" mass="158679">MNAYPAELVQHHYACMLVAGLTGSASSSQPPLAQAQAQVPPSQQQQQQQQQQAQSSTTAAPAAAINGPGSPSSSPPRPLAPKREEAAAVGQEGHAAPTPTPTQAFPELCKDLCEVFDSRGRGTAWDPAKGQSAVFHSVLVDANVRLPPRKTRPTPRTLSSASPEQQSIINNLPPRSPLSPLHPSSPLFPDGLVAPIWMRKHRELVPAIFVGFHCLAEPPPPPLPKKDKKKEEGEEEEKEKEGDDEKEEGGGEKQQPDDFDASMAKAGQELKRRDEELIKQIADRKRTLSERGIKLTVVLLTTRSMLESPALETRLSYIRRSSMLDSRASLFVLTPVSKPELNEFVTSLQSALYDPALDYYREHMRRARRKRARYPPPSSLVTQIMTAAAQLRGNNMPIKDPPLSREGWLVRNDVKLGTFAELSANLAEALQHYETAYHSLSTELLTSTLLLPPRTKRWAEAKVLADTLSVRISKLHLYANDGEAAWRQFRLHIKRFTELSQGWGIGEMTFEFWSWLGKQYRLMGDLLDLGTRPMPGSPLPAFEVPQHHPPLPPFLLHPSHLPTPTASGQHYPQVYNPQHGPLLPPNEAAVQSGVAPAAMCPGPGECFYLAGLCALERWSRFKKLSEAAAGKEDDGQWSVLAQEKKVDHAAQAIDVFTRAYELFKRLGKIRLSLSVASKIANAYLESGQHEMALRFLERIVKTYRVEGWEAPLTSLLLQSFECATQVGDVESQGRALMELCRPSAETLTDEQRDQVRDELQRWWGQRESQTPLEVEAESVDGALCVDFVFLKPKIDLGVEPAVFQLRLSCPDDSALPPIPFVDARIYLEGESEDPIVIQGEADVKGESVSQIANVGVIDLTRRSDVGVKVDLRWGRGVTRTLQGALRADWPQTIRISRVVLASPAVELVFNLPVADEVPLLQPFQPHWMINADPLRLVDLRHRQEEACVVTVSRKKHNIRIEVVHEEFAYLDEDLVVTIRLHNDEESPREGEEEVDCSVDVVLQSGEAKLVCEEQESIAMLQGIAFDKIKCGSMVEKTFTARVSQVAAFEIVVRASSTVAPTGSHAAETHTSELLHHLSLGLRPAFSCQFSAAWRVGEAKSRQITPPNNSNSNSNGGGGATTPDSDPGSEVDGVSSLGINLDQAPVSTIAAVNACLNVTAPTTLVIETVKLVLDPANKYLRQLEDQEAGAGVVGGEWIRGDRWGGVYDVEVLSAGPASNTEEQETVGPTGHLEVRWRRSTSSSSAAGVTTTRLPLPLLVPPHLLARLVVSAAPVASIEAPLVVLLSLVNPSKKSAVDVFVVLDEHERSAFHLSGPRSFTVPNLLPRSTRSVPVQMYARAEGLQYLPRIRAWQKERAEKQSQQAAGTATIINETQGGGVPLEVRFRHGTGAASLSAVGQKALAQLQVAQQAQPSSMKEWRDRRNSSLAVLIHGPGGASGAEAAQQQRHQTS</sequence>
<name>A0A316YH73_9BASI</name>
<dbReference type="EMBL" id="KZ819638">
    <property type="protein sequence ID" value="PWN88549.1"/>
    <property type="molecule type" value="Genomic_DNA"/>
</dbReference>
<feature type="compositionally biased region" description="Polar residues" evidence="1">
    <location>
        <begin position="159"/>
        <end position="170"/>
    </location>
</feature>
<dbReference type="Pfam" id="PF11817">
    <property type="entry name" value="Foie-gras_1"/>
    <property type="match status" value="2"/>
</dbReference>
<feature type="region of interest" description="Disordered" evidence="1">
    <location>
        <begin position="216"/>
        <end position="260"/>
    </location>
</feature>
<evidence type="ECO:0000313" key="4">
    <source>
        <dbReference type="Proteomes" id="UP000245768"/>
    </source>
</evidence>
<evidence type="ECO:0000313" key="3">
    <source>
        <dbReference type="EMBL" id="PWN88549.1"/>
    </source>
</evidence>
<feature type="compositionally biased region" description="Low complexity" evidence="1">
    <location>
        <begin position="24"/>
        <end position="72"/>
    </location>
</feature>
<dbReference type="GeneID" id="37046093"/>
<dbReference type="InterPro" id="IPR011990">
    <property type="entry name" value="TPR-like_helical_dom_sf"/>
</dbReference>
<feature type="region of interest" description="Disordered" evidence="1">
    <location>
        <begin position="24"/>
        <end position="104"/>
    </location>
</feature>
<accession>A0A316YH73</accession>
<dbReference type="InParanoid" id="A0A316YH73"/>
<evidence type="ECO:0000256" key="1">
    <source>
        <dbReference type="SAM" id="MobiDB-lite"/>
    </source>
</evidence>
<dbReference type="InterPro" id="IPR021773">
    <property type="entry name" value="TPC11"/>
</dbReference>
<dbReference type="PANTHER" id="PTHR14374:SF0">
    <property type="entry name" value="TRAFFICKING PROTEIN PARTICLE COMPLEX SUBUNIT 11"/>
    <property type="match status" value="1"/>
</dbReference>
<dbReference type="Proteomes" id="UP000245768">
    <property type="component" value="Unassembled WGS sequence"/>
</dbReference>
<dbReference type="STRING" id="215250.A0A316YH73"/>
<protein>
    <recommendedName>
        <fullName evidence="2">Trafficking protein particle complex subunit 11 domain-containing protein</fullName>
    </recommendedName>
</protein>
<feature type="compositionally biased region" description="Low complexity" evidence="1">
    <location>
        <begin position="1437"/>
        <end position="1449"/>
    </location>
</feature>
<feature type="region of interest" description="Disordered" evidence="1">
    <location>
        <begin position="1098"/>
        <end position="1135"/>
    </location>
</feature>
<organism evidence="3 4">
    <name type="scientific">Acaromyces ingoldii</name>
    <dbReference type="NCBI Taxonomy" id="215250"/>
    <lineage>
        <taxon>Eukaryota</taxon>
        <taxon>Fungi</taxon>
        <taxon>Dikarya</taxon>
        <taxon>Basidiomycota</taxon>
        <taxon>Ustilaginomycotina</taxon>
        <taxon>Exobasidiomycetes</taxon>
        <taxon>Exobasidiales</taxon>
        <taxon>Cryptobasidiaceae</taxon>
        <taxon>Acaromyces</taxon>
    </lineage>
</organism>
<reference evidence="3 4" key="1">
    <citation type="journal article" date="2018" name="Mol. Biol. Evol.">
        <title>Broad Genomic Sampling Reveals a Smut Pathogenic Ancestry of the Fungal Clade Ustilaginomycotina.</title>
        <authorList>
            <person name="Kijpornyongpan T."/>
            <person name="Mondo S.J."/>
            <person name="Barry K."/>
            <person name="Sandor L."/>
            <person name="Lee J."/>
            <person name="Lipzen A."/>
            <person name="Pangilinan J."/>
            <person name="LaButti K."/>
            <person name="Hainaut M."/>
            <person name="Henrissat B."/>
            <person name="Grigoriev I.V."/>
            <person name="Spatafora J.W."/>
            <person name="Aime M.C."/>
        </authorList>
    </citation>
    <scope>NUCLEOTIDE SEQUENCE [LARGE SCALE GENOMIC DNA]</scope>
    <source>
        <strain evidence="3 4">MCA 4198</strain>
    </source>
</reference>
<dbReference type="SUPFAM" id="SSF48452">
    <property type="entry name" value="TPR-like"/>
    <property type="match status" value="1"/>
</dbReference>
<dbReference type="RefSeq" id="XP_025375747.1">
    <property type="nucleotide sequence ID" value="XM_025524177.1"/>
</dbReference>
<feature type="domain" description="Trafficking protein particle complex subunit 11" evidence="2">
    <location>
        <begin position="641"/>
        <end position="739"/>
    </location>
</feature>
<keyword evidence="4" id="KW-1185">Reference proteome</keyword>
<dbReference type="PANTHER" id="PTHR14374">
    <property type="entry name" value="FOIE GRAS"/>
    <property type="match status" value="1"/>
</dbReference>
<feature type="region of interest" description="Disordered" evidence="1">
    <location>
        <begin position="1410"/>
        <end position="1449"/>
    </location>
</feature>
<feature type="domain" description="Trafficking protein particle complex subunit 11" evidence="2">
    <location>
        <begin position="457"/>
        <end position="531"/>
    </location>
</feature>